<dbReference type="InterPro" id="IPR007588">
    <property type="entry name" value="Znf_FLYWCH"/>
</dbReference>
<reference evidence="7" key="1">
    <citation type="submission" date="2022-11" db="UniProtKB">
        <authorList>
            <consortium name="WormBaseParasite"/>
        </authorList>
    </citation>
    <scope>IDENTIFICATION</scope>
</reference>
<evidence type="ECO:0000313" key="7">
    <source>
        <dbReference type="WBParaSite" id="Minc3s00577g14527"/>
    </source>
</evidence>
<dbReference type="InterPro" id="IPR040312">
    <property type="entry name" value="FWCH1/FWCH2"/>
</dbReference>
<feature type="domain" description="FLYWCH-type" evidence="4">
    <location>
        <begin position="1"/>
        <end position="49"/>
    </location>
</feature>
<dbReference type="GO" id="GO:0008270">
    <property type="term" value="F:zinc ion binding"/>
    <property type="evidence" value="ECO:0007669"/>
    <property type="project" value="UniProtKB-KW"/>
</dbReference>
<evidence type="ECO:0000256" key="1">
    <source>
        <dbReference type="ARBA" id="ARBA00022723"/>
    </source>
</evidence>
<dbReference type="Pfam" id="PF04500">
    <property type="entry name" value="FLYWCH"/>
    <property type="match status" value="2"/>
</dbReference>
<dbReference type="Gene3D" id="2.20.25.240">
    <property type="match status" value="2"/>
</dbReference>
<feature type="domain" description="MULE transposase" evidence="5">
    <location>
        <begin position="339"/>
        <end position="407"/>
    </location>
</feature>
<dbReference type="Pfam" id="PF10551">
    <property type="entry name" value="MULE"/>
    <property type="match status" value="1"/>
</dbReference>
<dbReference type="PANTHER" id="PTHR31665">
    <property type="entry name" value="FLYWCH FAMILY MEMBER 2-RELATED"/>
    <property type="match status" value="1"/>
</dbReference>
<keyword evidence="3" id="KW-0862">Zinc</keyword>
<name>A0A914LJD8_MELIC</name>
<dbReference type="InterPro" id="IPR018289">
    <property type="entry name" value="MULE_transposase_dom"/>
</dbReference>
<dbReference type="AlphaFoldDB" id="A0A914LJD8"/>
<evidence type="ECO:0000256" key="2">
    <source>
        <dbReference type="ARBA" id="ARBA00022771"/>
    </source>
</evidence>
<evidence type="ECO:0000256" key="3">
    <source>
        <dbReference type="ARBA" id="ARBA00022833"/>
    </source>
</evidence>
<organism evidence="6 7">
    <name type="scientific">Meloidogyne incognita</name>
    <name type="common">Southern root-knot nematode worm</name>
    <name type="synonym">Oxyuris incognita</name>
    <dbReference type="NCBI Taxonomy" id="6306"/>
    <lineage>
        <taxon>Eukaryota</taxon>
        <taxon>Metazoa</taxon>
        <taxon>Ecdysozoa</taxon>
        <taxon>Nematoda</taxon>
        <taxon>Chromadorea</taxon>
        <taxon>Rhabditida</taxon>
        <taxon>Tylenchina</taxon>
        <taxon>Tylenchomorpha</taxon>
        <taxon>Tylenchoidea</taxon>
        <taxon>Meloidogynidae</taxon>
        <taxon>Meloidogyninae</taxon>
        <taxon>Meloidogyne</taxon>
        <taxon>Meloidogyne incognita group</taxon>
    </lineage>
</organism>
<keyword evidence="6" id="KW-1185">Reference proteome</keyword>
<accession>A0A914LJD8</accession>
<proteinExistence type="predicted"/>
<dbReference type="WBParaSite" id="Minc3s00577g14527">
    <property type="protein sequence ID" value="Minc3s00577g14527"/>
    <property type="gene ID" value="Minc3s00577g14527"/>
</dbReference>
<feature type="domain" description="FLYWCH-type" evidence="4">
    <location>
        <begin position="133"/>
        <end position="190"/>
    </location>
</feature>
<keyword evidence="2" id="KW-0863">Zinc-finger</keyword>
<keyword evidence="1" id="KW-0479">Metal-binding</keyword>
<dbReference type="Proteomes" id="UP000887563">
    <property type="component" value="Unplaced"/>
</dbReference>
<protein>
    <submittedName>
        <fullName evidence="7">FLYWCH-type domain-containing protein</fullName>
    </submittedName>
</protein>
<evidence type="ECO:0000259" key="5">
    <source>
        <dbReference type="Pfam" id="PF10551"/>
    </source>
</evidence>
<evidence type="ECO:0000259" key="4">
    <source>
        <dbReference type="Pfam" id="PF04500"/>
    </source>
</evidence>
<evidence type="ECO:0000313" key="6">
    <source>
        <dbReference type="Proteomes" id="UP000887563"/>
    </source>
</evidence>
<dbReference type="PANTHER" id="PTHR31665:SF0">
    <property type="entry name" value="FLYWCH FAMILY MEMBER 2"/>
    <property type="match status" value="1"/>
</dbReference>
<sequence length="596" mass="68630">MLIHNGYKYIREYSRGPNTYWCCKELRTKIKCRGRSKTVGEQVIETQPHTCIPSSSVVEEPLNGDNIVRKPQGCNTLPSDVGSECVAGASKTPVSTTPKIVSFISPIQKKPIKKEVLNRPNRKCPKPSTSEIFTTTTRGNQMLVHKGYRYIKDYGKAGRIYWACKEYKTNEKCPGRAKTVDNDVFVTQPHSCVPSLTLIEATRIRNNILQAAKTSKESPKAVINECLAGASDAVIATLPKISSLATTIKRKRRLQGLPDNPRSRSEIVIHEDYRKTRTQLKEEFVLLDTGAEDPDRLIIFASSTDLDRLSRCGTWLADSSFKSGPGAFYHLWVLYGLYWNRVVPFVYCLIPNKSEEIYKRALTCVLNSIGERRPMMFIIDFEKSVENVIRSLIPQTHVAGCWFHFNQSIWQSIQNLGLNTRFDQEPEYALALKKFSVLALCDVQNVFQRFEHLADHFLQQFGDTEAHQDFIENIENMFIGRPRRSPLFPIEMWTSKYITEFHLPSTKNSVEFWHRNLQNIWSSLRQNFFRFLVRILNENEKVDALCSKLDAGEELSVYSKVEYKQANQRLLEIIQNYSNLNENDYFTQCVNFVYFT</sequence>